<organism evidence="2 3">
    <name type="scientific">Paracoccidioides lutzii (strain ATCC MYA-826 / Pb01)</name>
    <name type="common">Paracoccidioides brasiliensis</name>
    <dbReference type="NCBI Taxonomy" id="502779"/>
    <lineage>
        <taxon>Eukaryota</taxon>
        <taxon>Fungi</taxon>
        <taxon>Dikarya</taxon>
        <taxon>Ascomycota</taxon>
        <taxon>Pezizomycotina</taxon>
        <taxon>Eurotiomycetes</taxon>
        <taxon>Eurotiomycetidae</taxon>
        <taxon>Onygenales</taxon>
        <taxon>Ajellomycetaceae</taxon>
        <taxon>Paracoccidioides</taxon>
    </lineage>
</organism>
<evidence type="ECO:0000256" key="1">
    <source>
        <dbReference type="SAM" id="MobiDB-lite"/>
    </source>
</evidence>
<name>C1GW96_PARBA</name>
<dbReference type="VEuPathDB" id="FungiDB:PAAG_02791"/>
<protein>
    <submittedName>
        <fullName evidence="2">Uncharacterized protein</fullName>
    </submittedName>
</protein>
<dbReference type="KEGG" id="pbl:PAAG_02791"/>
<dbReference type="Proteomes" id="UP000002059">
    <property type="component" value="Partially assembled WGS sequence"/>
</dbReference>
<dbReference type="AlphaFoldDB" id="C1GW96"/>
<evidence type="ECO:0000313" key="3">
    <source>
        <dbReference type="Proteomes" id="UP000002059"/>
    </source>
</evidence>
<feature type="region of interest" description="Disordered" evidence="1">
    <location>
        <begin position="1"/>
        <end position="21"/>
    </location>
</feature>
<keyword evidence="3" id="KW-1185">Reference proteome</keyword>
<proteinExistence type="predicted"/>
<dbReference type="RefSeq" id="XP_002795315.1">
    <property type="nucleotide sequence ID" value="XM_002795269.1"/>
</dbReference>
<gene>
    <name evidence="2" type="ORF">PAAG_02791</name>
</gene>
<dbReference type="HOGENOM" id="CLU_1907305_0_0_1"/>
<sequence length="133" mass="14657">MAEGEDTTGSQISRTPMHKPERCRFPVQRLAVKQLLEAINRHPSHRPLRQKASLDVVVRAYGGLQTNAGPISSSPTALQHEVQYRRRAASKSICHSDVSYLQEKHCCGRPGPLRFAATPGRIPCSTTRGAAMQ</sequence>
<reference evidence="2 3" key="1">
    <citation type="journal article" date="2011" name="PLoS Genet.">
        <title>Comparative genomic analysis of human fungal pathogens causing paracoccidioidomycosis.</title>
        <authorList>
            <person name="Desjardins C.A."/>
            <person name="Champion M.D."/>
            <person name="Holder J.W."/>
            <person name="Muszewska A."/>
            <person name="Goldberg J."/>
            <person name="Bailao A.M."/>
            <person name="Brigido M.M."/>
            <person name="Ferreira M.E."/>
            <person name="Garcia A.M."/>
            <person name="Grynberg M."/>
            <person name="Gujja S."/>
            <person name="Heiman D.I."/>
            <person name="Henn M.R."/>
            <person name="Kodira C.D."/>
            <person name="Leon-Narvaez H."/>
            <person name="Longo L.V."/>
            <person name="Ma L.J."/>
            <person name="Malavazi I."/>
            <person name="Matsuo A.L."/>
            <person name="Morais F.V."/>
            <person name="Pereira M."/>
            <person name="Rodriguez-Brito S."/>
            <person name="Sakthikumar S."/>
            <person name="Salem-Izacc S.M."/>
            <person name="Sykes S.M."/>
            <person name="Teixeira M.M."/>
            <person name="Vallejo M.C."/>
            <person name="Walter M.E."/>
            <person name="Yandava C."/>
            <person name="Young S."/>
            <person name="Zeng Q."/>
            <person name="Zucker J."/>
            <person name="Felipe M.S."/>
            <person name="Goldman G.H."/>
            <person name="Haas B.J."/>
            <person name="McEwen J.G."/>
            <person name="Nino-Vega G."/>
            <person name="Puccia R."/>
            <person name="San-Blas G."/>
            <person name="Soares C.M."/>
            <person name="Birren B.W."/>
            <person name="Cuomo C.A."/>
        </authorList>
    </citation>
    <scope>NUCLEOTIDE SEQUENCE [LARGE SCALE GENOMIC DNA]</scope>
    <source>
        <strain evidence="3">ATCC MYA-826 / Pb01</strain>
    </source>
</reference>
<dbReference type="EMBL" id="KN293997">
    <property type="protein sequence ID" value="EEH40815.1"/>
    <property type="molecule type" value="Genomic_DNA"/>
</dbReference>
<dbReference type="GeneID" id="9098750"/>
<accession>C1GW96</accession>
<evidence type="ECO:0000313" key="2">
    <source>
        <dbReference type="EMBL" id="EEH40815.1"/>
    </source>
</evidence>